<name>A0AC34RHV3_9BILA</name>
<organism evidence="1 2">
    <name type="scientific">Panagrolaimus sp. JU765</name>
    <dbReference type="NCBI Taxonomy" id="591449"/>
    <lineage>
        <taxon>Eukaryota</taxon>
        <taxon>Metazoa</taxon>
        <taxon>Ecdysozoa</taxon>
        <taxon>Nematoda</taxon>
        <taxon>Chromadorea</taxon>
        <taxon>Rhabditida</taxon>
        <taxon>Tylenchina</taxon>
        <taxon>Panagrolaimomorpha</taxon>
        <taxon>Panagrolaimoidea</taxon>
        <taxon>Panagrolaimidae</taxon>
        <taxon>Panagrolaimus</taxon>
    </lineage>
</organism>
<evidence type="ECO:0000313" key="1">
    <source>
        <dbReference type="Proteomes" id="UP000887576"/>
    </source>
</evidence>
<accession>A0AC34RHV3</accession>
<protein>
    <submittedName>
        <fullName evidence="2">Uncharacterized protein</fullName>
    </submittedName>
</protein>
<sequence length="217" mass="25229">MSSTSKMNSKNSKRFSRCWKLGLVDAADFSTIFSPIDIQDADELYSAILKNSFEWKSSGRYAMIFSSEILTKQWHSQYSNRFIFTRIKIDFYKAQNIVLHTFIKSAAETFDRVPILGMVVAFYDGIYLYMGSYFTGAPHISVPFDRSFRHWVDDPVLNAGYEFKSAICRTLARFEKKLPRIEVIIRNALPPFDGSKPFWDPCWVENQFSEKKLSMIL</sequence>
<proteinExistence type="predicted"/>
<dbReference type="Proteomes" id="UP000887576">
    <property type="component" value="Unplaced"/>
</dbReference>
<evidence type="ECO:0000313" key="2">
    <source>
        <dbReference type="WBParaSite" id="JU765_v2.g7114.t1"/>
    </source>
</evidence>
<reference evidence="2" key="1">
    <citation type="submission" date="2022-11" db="UniProtKB">
        <authorList>
            <consortium name="WormBaseParasite"/>
        </authorList>
    </citation>
    <scope>IDENTIFICATION</scope>
</reference>
<dbReference type="WBParaSite" id="JU765_v2.g7114.t1">
    <property type="protein sequence ID" value="JU765_v2.g7114.t1"/>
    <property type="gene ID" value="JU765_v2.g7114"/>
</dbReference>